<evidence type="ECO:0000313" key="2">
    <source>
        <dbReference type="EMBL" id="MDQ0153018.1"/>
    </source>
</evidence>
<protein>
    <submittedName>
        <fullName evidence="2">Uncharacterized protein</fullName>
    </submittedName>
</protein>
<feature type="region of interest" description="Disordered" evidence="1">
    <location>
        <begin position="16"/>
        <end position="47"/>
    </location>
</feature>
<evidence type="ECO:0000313" key="3">
    <source>
        <dbReference type="Proteomes" id="UP001241537"/>
    </source>
</evidence>
<gene>
    <name evidence="2" type="ORF">J2S20_001725</name>
</gene>
<reference evidence="2" key="1">
    <citation type="submission" date="2023-07" db="EMBL/GenBank/DDBJ databases">
        <title>Genomic Encyclopedia of Type Strains, Phase IV (KMG-IV): sequencing the most valuable type-strain genomes for metagenomic binning, comparative biology and taxonomic classification.</title>
        <authorList>
            <person name="Goeker M."/>
        </authorList>
    </citation>
    <scope>NUCLEOTIDE SEQUENCE</scope>
    <source>
        <strain evidence="2">DSM 19659</strain>
    </source>
</reference>
<sequence>MAEKLYIQTDDRVKIGDKPMKHTDSKGQELHDRHVKNRKELLKQYKK</sequence>
<name>A0AAE3VBH6_9FIRM</name>
<dbReference type="Proteomes" id="UP001241537">
    <property type="component" value="Unassembled WGS sequence"/>
</dbReference>
<dbReference type="RefSeq" id="WP_170254054.1">
    <property type="nucleotide sequence ID" value="NZ_JAUSTO010000011.1"/>
</dbReference>
<keyword evidence="3" id="KW-1185">Reference proteome</keyword>
<accession>A0AAE3VBH6</accession>
<dbReference type="EMBL" id="JAUSTO010000011">
    <property type="protein sequence ID" value="MDQ0153018.1"/>
    <property type="molecule type" value="Genomic_DNA"/>
</dbReference>
<comment type="caution">
    <text evidence="2">The sequence shown here is derived from an EMBL/GenBank/DDBJ whole genome shotgun (WGS) entry which is preliminary data.</text>
</comment>
<proteinExistence type="predicted"/>
<evidence type="ECO:0000256" key="1">
    <source>
        <dbReference type="SAM" id="MobiDB-lite"/>
    </source>
</evidence>
<dbReference type="AlphaFoldDB" id="A0AAE3VBH6"/>
<organism evidence="2 3">
    <name type="scientific">Moryella indoligenes</name>
    <dbReference type="NCBI Taxonomy" id="371674"/>
    <lineage>
        <taxon>Bacteria</taxon>
        <taxon>Bacillati</taxon>
        <taxon>Bacillota</taxon>
        <taxon>Clostridia</taxon>
        <taxon>Lachnospirales</taxon>
        <taxon>Lachnospiraceae</taxon>
        <taxon>Moryella</taxon>
    </lineage>
</organism>